<feature type="domain" description="LEM" evidence="8">
    <location>
        <begin position="2"/>
        <end position="46"/>
    </location>
</feature>
<dbReference type="PANTHER" id="PTHR13428">
    <property type="entry name" value="INNER NUCLEAR MEMBRANE PROTEIN MAN1 LEM DOMAIN CONTAINING PROTEIN"/>
    <property type="match status" value="1"/>
</dbReference>
<reference evidence="10" key="1">
    <citation type="submission" date="2011-07" db="EMBL/GenBank/DDBJ databases">
        <authorList>
            <consortium name="Caenorhabditis brenneri Sequencing and Analysis Consortium"/>
            <person name="Wilson R.K."/>
        </authorList>
    </citation>
    <scope>NUCLEOTIDE SEQUENCE [LARGE SCALE GENOMIC DNA]</scope>
    <source>
        <strain evidence="10">PB2801</strain>
    </source>
</reference>
<keyword evidence="3 7" id="KW-1133">Transmembrane helix</keyword>
<dbReference type="SUPFAM" id="SSF63451">
    <property type="entry name" value="LEM domain"/>
    <property type="match status" value="1"/>
</dbReference>
<evidence type="ECO:0000256" key="3">
    <source>
        <dbReference type="ARBA" id="ARBA00022989"/>
    </source>
</evidence>
<feature type="compositionally biased region" description="Pro residues" evidence="6">
    <location>
        <begin position="67"/>
        <end position="82"/>
    </location>
</feature>
<dbReference type="STRING" id="135651.G0PMR7"/>
<dbReference type="Gene3D" id="1.10.10.1180">
    <property type="entry name" value="MAN1, winged-helix domain"/>
    <property type="match status" value="1"/>
</dbReference>
<evidence type="ECO:0000313" key="10">
    <source>
        <dbReference type="Proteomes" id="UP000008068"/>
    </source>
</evidence>
<dbReference type="EMBL" id="GL381491">
    <property type="protein sequence ID" value="EGT38406.1"/>
    <property type="molecule type" value="Genomic_DNA"/>
</dbReference>
<dbReference type="GO" id="GO:0006998">
    <property type="term" value="P:nuclear envelope organization"/>
    <property type="evidence" value="ECO:0007669"/>
    <property type="project" value="TreeGrafter"/>
</dbReference>
<proteinExistence type="predicted"/>
<dbReference type="CDD" id="cd12940">
    <property type="entry name" value="LEM_LAP2_LEMD1"/>
    <property type="match status" value="1"/>
</dbReference>
<organism evidence="10">
    <name type="scientific">Caenorhabditis brenneri</name>
    <name type="common">Nematode worm</name>
    <dbReference type="NCBI Taxonomy" id="135651"/>
    <lineage>
        <taxon>Eukaryota</taxon>
        <taxon>Metazoa</taxon>
        <taxon>Ecdysozoa</taxon>
        <taxon>Nematoda</taxon>
        <taxon>Chromadorea</taxon>
        <taxon>Rhabditida</taxon>
        <taxon>Rhabditina</taxon>
        <taxon>Rhabditomorpha</taxon>
        <taxon>Rhabditoidea</taxon>
        <taxon>Rhabditidae</taxon>
        <taxon>Peloderinae</taxon>
        <taxon>Caenorhabditis</taxon>
    </lineage>
</organism>
<dbReference type="FunFam" id="1.10.720.40:FF:000001">
    <property type="entry name" value="LEM domain containing 2, isoform CRA_a"/>
    <property type="match status" value="1"/>
</dbReference>
<dbReference type="GO" id="GO:0031490">
    <property type="term" value="F:chromatin DNA binding"/>
    <property type="evidence" value="ECO:0007669"/>
    <property type="project" value="TreeGrafter"/>
</dbReference>
<dbReference type="Gene3D" id="1.10.720.40">
    <property type="match status" value="1"/>
</dbReference>
<protein>
    <recommendedName>
        <fullName evidence="8">LEM domain-containing protein</fullName>
    </recommendedName>
</protein>
<feature type="transmembrane region" description="Helical" evidence="7">
    <location>
        <begin position="399"/>
        <end position="416"/>
    </location>
</feature>
<keyword evidence="5" id="KW-0539">Nucleus</keyword>
<dbReference type="GO" id="GO:0030514">
    <property type="term" value="P:negative regulation of BMP signaling pathway"/>
    <property type="evidence" value="ECO:0007669"/>
    <property type="project" value="TreeGrafter"/>
</dbReference>
<evidence type="ECO:0000256" key="7">
    <source>
        <dbReference type="SAM" id="Phobius"/>
    </source>
</evidence>
<keyword evidence="2 7" id="KW-0812">Transmembrane</keyword>
<dbReference type="PROSITE" id="PS50954">
    <property type="entry name" value="LEM"/>
    <property type="match status" value="1"/>
</dbReference>
<feature type="compositionally biased region" description="Basic and acidic residues" evidence="6">
    <location>
        <begin position="90"/>
        <end position="100"/>
    </location>
</feature>
<feature type="region of interest" description="Disordered" evidence="6">
    <location>
        <begin position="40"/>
        <end position="218"/>
    </location>
</feature>
<dbReference type="GO" id="GO:0005637">
    <property type="term" value="C:nuclear inner membrane"/>
    <property type="evidence" value="ECO:0007669"/>
    <property type="project" value="UniProtKB-SubCell"/>
</dbReference>
<evidence type="ECO:0000256" key="5">
    <source>
        <dbReference type="ARBA" id="ARBA00023242"/>
    </source>
</evidence>
<dbReference type="InterPro" id="IPR003887">
    <property type="entry name" value="LEM_dom"/>
</dbReference>
<dbReference type="eggNOG" id="KOG0147">
    <property type="taxonomic scope" value="Eukaryota"/>
</dbReference>
<dbReference type="InParanoid" id="G0PMR7"/>
<keyword evidence="10" id="KW-1185">Reference proteome</keyword>
<feature type="transmembrane region" description="Helical" evidence="7">
    <location>
        <begin position="342"/>
        <end position="364"/>
    </location>
</feature>
<dbReference type="Pfam" id="PF03020">
    <property type="entry name" value="LEM"/>
    <property type="match status" value="1"/>
</dbReference>
<feature type="compositionally biased region" description="Acidic residues" evidence="6">
    <location>
        <begin position="122"/>
        <end position="139"/>
    </location>
</feature>
<evidence type="ECO:0000259" key="8">
    <source>
        <dbReference type="PROSITE" id="PS50954"/>
    </source>
</evidence>
<evidence type="ECO:0000256" key="4">
    <source>
        <dbReference type="ARBA" id="ARBA00023136"/>
    </source>
</evidence>
<gene>
    <name evidence="9" type="ORF">CAEBREN_30347</name>
</gene>
<dbReference type="HOGENOM" id="CLU_530214_0_0_1"/>
<evidence type="ECO:0000256" key="1">
    <source>
        <dbReference type="ARBA" id="ARBA00004473"/>
    </source>
</evidence>
<feature type="compositionally biased region" description="Polar residues" evidence="6">
    <location>
        <begin position="143"/>
        <end position="172"/>
    </location>
</feature>
<dbReference type="OrthoDB" id="118234at2759"/>
<comment type="subcellular location">
    <subcellularLocation>
        <location evidence="1">Nucleus inner membrane</location>
        <topology evidence="1">Multi-pass membrane protein</topology>
    </subcellularLocation>
</comment>
<name>G0PMR7_CAEBE</name>
<keyword evidence="4 7" id="KW-0472">Membrane</keyword>
<evidence type="ECO:0000256" key="6">
    <source>
        <dbReference type="SAM" id="MobiDB-lite"/>
    </source>
</evidence>
<dbReference type="SMART" id="SM00540">
    <property type="entry name" value="LEM"/>
    <property type="match status" value="1"/>
</dbReference>
<dbReference type="InterPro" id="IPR011015">
    <property type="entry name" value="LEM/LEM-like_dom_sf"/>
</dbReference>
<feature type="compositionally biased region" description="Polar residues" evidence="6">
    <location>
        <begin position="108"/>
        <end position="118"/>
    </location>
</feature>
<feature type="compositionally biased region" description="Low complexity" evidence="6">
    <location>
        <begin position="48"/>
        <end position="66"/>
    </location>
</feature>
<accession>G0PMR7</accession>
<dbReference type="InterPro" id="IPR041885">
    <property type="entry name" value="MAN1_winged_helix_dom"/>
</dbReference>
<evidence type="ECO:0000256" key="2">
    <source>
        <dbReference type="ARBA" id="ARBA00022692"/>
    </source>
</evidence>
<dbReference type="PANTHER" id="PTHR13428:SF12">
    <property type="entry name" value="INNER NUCLEAR MEMBRANE PROTEIN MAN1"/>
    <property type="match status" value="1"/>
</dbReference>
<dbReference type="FunCoup" id="G0PMR7">
    <property type="interactions" value="94"/>
</dbReference>
<dbReference type="Proteomes" id="UP000008068">
    <property type="component" value="Unassembled WGS sequence"/>
</dbReference>
<dbReference type="InterPro" id="IPR052277">
    <property type="entry name" value="INM_ESCRT-Associated"/>
</dbReference>
<feature type="compositionally biased region" description="Low complexity" evidence="6">
    <location>
        <begin position="186"/>
        <end position="213"/>
    </location>
</feature>
<evidence type="ECO:0000313" key="9">
    <source>
        <dbReference type="EMBL" id="EGT38406.1"/>
    </source>
</evidence>
<dbReference type="AlphaFoldDB" id="G0PMR7"/>
<sequence length="467" mass="51297">MVVDVEKMSDAELRAELNVRGANVGPVTGTTRSLYEKKLKNMLAAKGKTPARPAASAPAPTPKAAAPAPPSTPKSKPAPKPAVVPKSPARKADKTPDTSRRSLPRAAANTTVNSTFNRSEIEEMSDSDDNREEDEEDEILSPKSRQSSFRSTHNSTTSSVGRGRPVSSTPTKKLSPLHKPTPTPTAPASSSRVSSTRTTINTTTRVPTTPRSIHVPVPGLITDFTPSFATFGSDRPGATPPRKSIYTSSVSNVLNDLGNTTGEEDDDEFEGQESSRIIYKNKEPSKGMVKNAWNKVLGYGFNVSKTPGESYDLRTGSTRVRVQKNPKTGKVTVDRLNIFNDALFNALNVIFILFVVLSISYVLITYQPKTADISGYWGVAKAAFRDSANFVYNYAVRPIVYLVVLVFVTMTLWYSYKVYQSQKEREEVEFFDLVDRVTNHIRETAADGDPYVSQPHVRDLMFPPSKR</sequence>